<gene>
    <name evidence="1" type="ORF">BJ998_000120</name>
</gene>
<dbReference type="Gene3D" id="3.30.530.20">
    <property type="match status" value="1"/>
</dbReference>
<protein>
    <recommendedName>
        <fullName evidence="3">Polyketide cyclase/dehydrase/lipid transport protein</fullName>
    </recommendedName>
</protein>
<evidence type="ECO:0008006" key="3">
    <source>
        <dbReference type="Google" id="ProtNLM"/>
    </source>
</evidence>
<dbReference type="InterPro" id="IPR019587">
    <property type="entry name" value="Polyketide_cyclase/dehydratase"/>
</dbReference>
<dbReference type="EMBL" id="JACHIR010000001">
    <property type="protein sequence ID" value="MBB5888924.1"/>
    <property type="molecule type" value="Genomic_DNA"/>
</dbReference>
<name>A0A7W9NE14_9PSEU</name>
<comment type="caution">
    <text evidence="1">The sequence shown here is derived from an EMBL/GenBank/DDBJ whole genome shotgun (WGS) entry which is preliminary data.</text>
</comment>
<dbReference type="Proteomes" id="UP000585638">
    <property type="component" value="Unassembled WGS sequence"/>
</dbReference>
<dbReference type="InterPro" id="IPR023393">
    <property type="entry name" value="START-like_dom_sf"/>
</dbReference>
<proteinExistence type="predicted"/>
<sequence length="142" mass="15214">MDLPFIDEHEVLVAAPPAQVWRALVDHAGSLDSPQPLALVLGTEPRRASGTPFEPGSTVAGFAVAEAEPGRLLRLTGRHRFSRYELTFTLAAQPGGTVLAARSNAEFPGLHGFVYRSLVIGSGGHRVVVRRLLASIKRASRP</sequence>
<reference evidence="1 2" key="1">
    <citation type="submission" date="2020-08" db="EMBL/GenBank/DDBJ databases">
        <title>Sequencing the genomes of 1000 actinobacteria strains.</title>
        <authorList>
            <person name="Klenk H.-P."/>
        </authorList>
    </citation>
    <scope>NUCLEOTIDE SEQUENCE [LARGE SCALE GENOMIC DNA]</scope>
    <source>
        <strain evidence="1 2">DSM 43851</strain>
    </source>
</reference>
<dbReference type="SUPFAM" id="SSF55961">
    <property type="entry name" value="Bet v1-like"/>
    <property type="match status" value="1"/>
</dbReference>
<dbReference type="AlphaFoldDB" id="A0A7W9NE14"/>
<organism evidence="1 2">
    <name type="scientific">Kutzneria kofuensis</name>
    <dbReference type="NCBI Taxonomy" id="103725"/>
    <lineage>
        <taxon>Bacteria</taxon>
        <taxon>Bacillati</taxon>
        <taxon>Actinomycetota</taxon>
        <taxon>Actinomycetes</taxon>
        <taxon>Pseudonocardiales</taxon>
        <taxon>Pseudonocardiaceae</taxon>
        <taxon>Kutzneria</taxon>
    </lineage>
</organism>
<keyword evidence="2" id="KW-1185">Reference proteome</keyword>
<accession>A0A7W9NE14</accession>
<dbReference type="Pfam" id="PF10604">
    <property type="entry name" value="Polyketide_cyc2"/>
    <property type="match status" value="1"/>
</dbReference>
<evidence type="ECO:0000313" key="2">
    <source>
        <dbReference type="Proteomes" id="UP000585638"/>
    </source>
</evidence>
<evidence type="ECO:0000313" key="1">
    <source>
        <dbReference type="EMBL" id="MBB5888924.1"/>
    </source>
</evidence>
<dbReference type="RefSeq" id="WP_184857467.1">
    <property type="nucleotide sequence ID" value="NZ_JACHIR010000001.1"/>
</dbReference>